<keyword evidence="2" id="KW-1185">Reference proteome</keyword>
<protein>
    <submittedName>
        <fullName evidence="1">(Mediterranean fruit fly) hypothetical protein</fullName>
    </submittedName>
</protein>
<organism evidence="1 2">
    <name type="scientific">Ceratitis capitata</name>
    <name type="common">Mediterranean fruit fly</name>
    <name type="synonym">Tephritis capitata</name>
    <dbReference type="NCBI Taxonomy" id="7213"/>
    <lineage>
        <taxon>Eukaryota</taxon>
        <taxon>Metazoa</taxon>
        <taxon>Ecdysozoa</taxon>
        <taxon>Arthropoda</taxon>
        <taxon>Hexapoda</taxon>
        <taxon>Insecta</taxon>
        <taxon>Pterygota</taxon>
        <taxon>Neoptera</taxon>
        <taxon>Endopterygota</taxon>
        <taxon>Diptera</taxon>
        <taxon>Brachycera</taxon>
        <taxon>Muscomorpha</taxon>
        <taxon>Tephritoidea</taxon>
        <taxon>Tephritidae</taxon>
        <taxon>Ceratitis</taxon>
        <taxon>Ceratitis</taxon>
    </lineage>
</organism>
<sequence>MEEETFKIKYKTHKIQAYIHTYTSVQLAGTAANTMAHSVFNMVATDETPSTQNQPDTGGTFGKLKQTLSSSLLTAQDR</sequence>
<comment type="caution">
    <text evidence="1">The sequence shown here is derived from an EMBL/GenBank/DDBJ whole genome shotgun (WGS) entry which is preliminary data.</text>
</comment>
<gene>
    <name evidence="1" type="ORF">CCAP1982_LOCUS10890</name>
</gene>
<proteinExistence type="predicted"/>
<evidence type="ECO:0000313" key="2">
    <source>
        <dbReference type="Proteomes" id="UP000606786"/>
    </source>
</evidence>
<dbReference type="AlphaFoldDB" id="A0A811UVQ3"/>
<reference evidence="1" key="1">
    <citation type="submission" date="2020-11" db="EMBL/GenBank/DDBJ databases">
        <authorList>
            <person name="Whitehead M."/>
        </authorList>
    </citation>
    <scope>NUCLEOTIDE SEQUENCE</scope>
    <source>
        <strain evidence="1">EGII</strain>
    </source>
</reference>
<evidence type="ECO:0000313" key="1">
    <source>
        <dbReference type="EMBL" id="CAD7002398.1"/>
    </source>
</evidence>
<dbReference type="Proteomes" id="UP000606786">
    <property type="component" value="Unassembled WGS sequence"/>
</dbReference>
<feature type="non-terminal residue" evidence="1">
    <location>
        <position position="1"/>
    </location>
</feature>
<name>A0A811UVQ3_CERCA</name>
<accession>A0A811UVQ3</accession>
<dbReference type="EMBL" id="CAJHJT010000034">
    <property type="protein sequence ID" value="CAD7002398.1"/>
    <property type="molecule type" value="Genomic_DNA"/>
</dbReference>